<reference evidence="1 2" key="1">
    <citation type="journal article" date="2024" name="IMA Fungus">
        <title>IMA Genome - F19 : A genome assembly and annotation guide to empower mycologists, including annotated draft genome sequences of Ceratocystis pirilliformis, Diaporthe australafricana, Fusarium ophioides, Paecilomyces lecythidis, and Sporothrix stenoceras.</title>
        <authorList>
            <person name="Aylward J."/>
            <person name="Wilson A.M."/>
            <person name="Visagie C.M."/>
            <person name="Spraker J."/>
            <person name="Barnes I."/>
            <person name="Buitendag C."/>
            <person name="Ceriani C."/>
            <person name="Del Mar Angel L."/>
            <person name="du Plessis D."/>
            <person name="Fuchs T."/>
            <person name="Gasser K."/>
            <person name="Kramer D."/>
            <person name="Li W."/>
            <person name="Munsamy K."/>
            <person name="Piso A."/>
            <person name="Price J.L."/>
            <person name="Sonnekus B."/>
            <person name="Thomas C."/>
            <person name="van der Nest A."/>
            <person name="van Dijk A."/>
            <person name="van Heerden A."/>
            <person name="van Vuuren N."/>
            <person name="Yilmaz N."/>
            <person name="Duong T.A."/>
            <person name="van der Merwe N.A."/>
            <person name="Wingfield M.J."/>
            <person name="Wingfield B.D."/>
        </authorList>
    </citation>
    <scope>NUCLEOTIDE SEQUENCE [LARGE SCALE GENOMIC DNA]</scope>
    <source>
        <strain evidence="1 2">CMW 18300</strain>
    </source>
</reference>
<name>A0ABR3W4N9_9PEZI</name>
<keyword evidence="2" id="KW-1185">Reference proteome</keyword>
<protein>
    <submittedName>
        <fullName evidence="1">Uncharacterized protein</fullName>
    </submittedName>
</protein>
<proteinExistence type="predicted"/>
<gene>
    <name evidence="1" type="ORF">Daus18300_012097</name>
</gene>
<dbReference type="PANTHER" id="PTHR40129:SF2">
    <property type="entry name" value="KETOPANTOATE REDUCTASE N-TERMINAL DOMAIN-CONTAINING PROTEIN"/>
    <property type="match status" value="1"/>
</dbReference>
<dbReference type="EMBL" id="JAWRVE010000157">
    <property type="protein sequence ID" value="KAL1852765.1"/>
    <property type="molecule type" value="Genomic_DNA"/>
</dbReference>
<dbReference type="Gene3D" id="3.40.50.720">
    <property type="entry name" value="NAD(P)-binding Rossmann-like Domain"/>
    <property type="match status" value="1"/>
</dbReference>
<dbReference type="Proteomes" id="UP001583177">
    <property type="component" value="Unassembled WGS sequence"/>
</dbReference>
<comment type="caution">
    <text evidence="1">The sequence shown here is derived from an EMBL/GenBank/DDBJ whole genome shotgun (WGS) entry which is preliminary data.</text>
</comment>
<evidence type="ECO:0000313" key="2">
    <source>
        <dbReference type="Proteomes" id="UP001583177"/>
    </source>
</evidence>
<accession>A0ABR3W4N9</accession>
<evidence type="ECO:0000313" key="1">
    <source>
        <dbReference type="EMBL" id="KAL1852765.1"/>
    </source>
</evidence>
<organism evidence="1 2">
    <name type="scientific">Diaporthe australafricana</name>
    <dbReference type="NCBI Taxonomy" id="127596"/>
    <lineage>
        <taxon>Eukaryota</taxon>
        <taxon>Fungi</taxon>
        <taxon>Dikarya</taxon>
        <taxon>Ascomycota</taxon>
        <taxon>Pezizomycotina</taxon>
        <taxon>Sordariomycetes</taxon>
        <taxon>Sordariomycetidae</taxon>
        <taxon>Diaporthales</taxon>
        <taxon>Diaporthaceae</taxon>
        <taxon>Diaporthe</taxon>
    </lineage>
</organism>
<dbReference type="PANTHER" id="PTHR40129">
    <property type="entry name" value="KETOPANTOATE REDUCTASE N-TERMINAL DOMAIN-CONTAINING PROTEIN"/>
    <property type="match status" value="1"/>
</dbReference>
<sequence>MVLKVYQDSKTQGMTENMEETLDILVLGAGWTATFLIPLLRDRNISFAATTSDGRRVAGSPTLKWRFEPTASDSELTKAFTLLPRARHILITFPLKERWQSGILTKMYTMTHGGGEEEDYRFIQLGSTGIWQSDAKQKPWLDRHSPYKTDDPRAMAEDELLKLGGCVLDLAGLWGGERDVKHWVDRVATTKDAVKAKTSLHMVHGVDVARVIVGVVQAKVTGPAGGEGGGWDSVGKGQRWMVTDGMVYDWWSLFASWPSIGEDSSEPIKQAKWVYELMSEDGVRALPRSMEELGRCYDSRELWHTLGITPLKAGLGL</sequence>